<sequence length="294" mass="33103">MAPSNSPLKKKEIASSVAHWEDLNPEILALILVRLPPDQRVGPVSLVCKSWLACVAGPCCWSQIDIQQWCRRQDRSVDRVDSVVRKLIKRSKGTFRLLSAYKLGDAGFAFAANWNLQILSLNNIFIRLLVITKITCQGLVALGENCKSLTHLRRNMPPPEWGRPVKRNSSRLNDCEALVIANTMSGLQLLELVFGSFGDSGLNAILTKCKALSHLDIQGCWGVELKDDLEDRCLQLRYFKSPWIDDYVNESDADDDEEFANLLLRIQNLISLDFILHRLQIFADTEPKVSVSKA</sequence>
<dbReference type="Gene3D" id="3.80.10.10">
    <property type="entry name" value="Ribonuclease Inhibitor"/>
    <property type="match status" value="1"/>
</dbReference>
<dbReference type="InterPro" id="IPR032675">
    <property type="entry name" value="LRR_dom_sf"/>
</dbReference>
<evidence type="ECO:0000259" key="1">
    <source>
        <dbReference type="Pfam" id="PF12937"/>
    </source>
</evidence>
<protein>
    <recommendedName>
        <fullName evidence="1">F-box domain-containing protein</fullName>
    </recommendedName>
</protein>
<evidence type="ECO:0000313" key="3">
    <source>
        <dbReference type="Proteomes" id="UP000467840"/>
    </source>
</evidence>
<dbReference type="InterPro" id="IPR001810">
    <property type="entry name" value="F-box_dom"/>
</dbReference>
<dbReference type="PANTHER" id="PTHR38926:SF81">
    <property type="entry name" value="F-BOX DOMAIN-CONTAINING PROTEIN"/>
    <property type="match status" value="1"/>
</dbReference>
<proteinExistence type="predicted"/>
<comment type="caution">
    <text evidence="2">The sequence shown here is derived from an EMBL/GenBank/DDBJ whole genome shotgun (WGS) entry which is preliminary data.</text>
</comment>
<dbReference type="Proteomes" id="UP000467840">
    <property type="component" value="Chromosome 1"/>
</dbReference>
<accession>A0A6A6LG75</accession>
<dbReference type="SUPFAM" id="SSF52047">
    <property type="entry name" value="RNI-like"/>
    <property type="match status" value="1"/>
</dbReference>
<gene>
    <name evidence="2" type="ORF">GH714_032422</name>
</gene>
<feature type="domain" description="F-box" evidence="1">
    <location>
        <begin position="25"/>
        <end position="66"/>
    </location>
</feature>
<dbReference type="InterPro" id="IPR036047">
    <property type="entry name" value="F-box-like_dom_sf"/>
</dbReference>
<evidence type="ECO:0000313" key="2">
    <source>
        <dbReference type="EMBL" id="KAF2299537.1"/>
    </source>
</evidence>
<dbReference type="Gene3D" id="1.20.1280.50">
    <property type="match status" value="1"/>
</dbReference>
<dbReference type="EMBL" id="JAAGAX010000011">
    <property type="protein sequence ID" value="KAF2299537.1"/>
    <property type="molecule type" value="Genomic_DNA"/>
</dbReference>
<dbReference type="Pfam" id="PF12937">
    <property type="entry name" value="F-box-like"/>
    <property type="match status" value="1"/>
</dbReference>
<dbReference type="PANTHER" id="PTHR38926">
    <property type="entry name" value="F-BOX DOMAIN CONTAINING PROTEIN, EXPRESSED"/>
    <property type="match status" value="1"/>
</dbReference>
<dbReference type="SUPFAM" id="SSF81383">
    <property type="entry name" value="F-box domain"/>
    <property type="match status" value="1"/>
</dbReference>
<name>A0A6A6LG75_HEVBR</name>
<dbReference type="AlphaFoldDB" id="A0A6A6LG75"/>
<organism evidence="2 3">
    <name type="scientific">Hevea brasiliensis</name>
    <name type="common">Para rubber tree</name>
    <name type="synonym">Siphonia brasiliensis</name>
    <dbReference type="NCBI Taxonomy" id="3981"/>
    <lineage>
        <taxon>Eukaryota</taxon>
        <taxon>Viridiplantae</taxon>
        <taxon>Streptophyta</taxon>
        <taxon>Embryophyta</taxon>
        <taxon>Tracheophyta</taxon>
        <taxon>Spermatophyta</taxon>
        <taxon>Magnoliopsida</taxon>
        <taxon>eudicotyledons</taxon>
        <taxon>Gunneridae</taxon>
        <taxon>Pentapetalae</taxon>
        <taxon>rosids</taxon>
        <taxon>fabids</taxon>
        <taxon>Malpighiales</taxon>
        <taxon>Euphorbiaceae</taxon>
        <taxon>Crotonoideae</taxon>
        <taxon>Micrandreae</taxon>
        <taxon>Hevea</taxon>
    </lineage>
</organism>
<keyword evidence="3" id="KW-1185">Reference proteome</keyword>
<reference evidence="2 3" key="1">
    <citation type="journal article" date="2020" name="Mol. Plant">
        <title>The Chromosome-Based Rubber Tree Genome Provides New Insights into Spurge Genome Evolution and Rubber Biosynthesis.</title>
        <authorList>
            <person name="Liu J."/>
            <person name="Shi C."/>
            <person name="Shi C.C."/>
            <person name="Li W."/>
            <person name="Zhang Q.J."/>
            <person name="Zhang Y."/>
            <person name="Li K."/>
            <person name="Lu H.F."/>
            <person name="Shi C."/>
            <person name="Zhu S.T."/>
            <person name="Xiao Z.Y."/>
            <person name="Nan H."/>
            <person name="Yue Y."/>
            <person name="Zhu X.G."/>
            <person name="Wu Y."/>
            <person name="Hong X.N."/>
            <person name="Fan G.Y."/>
            <person name="Tong Y."/>
            <person name="Zhang D."/>
            <person name="Mao C.L."/>
            <person name="Liu Y.L."/>
            <person name="Hao S.J."/>
            <person name="Liu W.Q."/>
            <person name="Lv M.Q."/>
            <person name="Zhang H.B."/>
            <person name="Liu Y."/>
            <person name="Hu-Tang G.R."/>
            <person name="Wang J.P."/>
            <person name="Wang J.H."/>
            <person name="Sun Y.H."/>
            <person name="Ni S.B."/>
            <person name="Chen W.B."/>
            <person name="Zhang X.C."/>
            <person name="Jiao Y.N."/>
            <person name="Eichler E.E."/>
            <person name="Li G.H."/>
            <person name="Liu X."/>
            <person name="Gao L.Z."/>
        </authorList>
    </citation>
    <scope>NUCLEOTIDE SEQUENCE [LARGE SCALE GENOMIC DNA]</scope>
    <source>
        <strain evidence="3">cv. GT1</strain>
        <tissue evidence="2">Leaf</tissue>
    </source>
</reference>